<evidence type="ECO:0000256" key="5">
    <source>
        <dbReference type="SAM" id="MobiDB-lite"/>
    </source>
</evidence>
<dbReference type="GO" id="GO:0006412">
    <property type="term" value="P:translation"/>
    <property type="evidence" value="ECO:0007669"/>
    <property type="project" value="InterPro"/>
</dbReference>
<evidence type="ECO:0000256" key="2">
    <source>
        <dbReference type="ARBA" id="ARBA00022980"/>
    </source>
</evidence>
<dbReference type="PANTHER" id="PTHR10746">
    <property type="entry name" value="50S RIBOSOMAL PROTEIN L4"/>
    <property type="match status" value="1"/>
</dbReference>
<evidence type="ECO:0000256" key="3">
    <source>
        <dbReference type="ARBA" id="ARBA00023274"/>
    </source>
</evidence>
<dbReference type="GO" id="GO:0003735">
    <property type="term" value="F:structural constituent of ribosome"/>
    <property type="evidence" value="ECO:0007669"/>
    <property type="project" value="InterPro"/>
</dbReference>
<accession>A0A9W8G101</accession>
<comment type="similarity">
    <text evidence="1">Belongs to the universal ribosomal protein uL4 family.</text>
</comment>
<sequence>MQQTRQISSLIPALNRAFSFMSIAGQLRKPQTQLRALSTIANTAPLPSVLRPIGSNRKVAPSAGEISVLNWPLPQQVRAVNPFPETIQAWIMDFETNDPLDIIDVQRNVFAAPIRTDIIHRVVTYERNMKRQGTHNTRTRSQVRGSTRKVMPQKGLGQARHGTRRAPQFVGGAKAHGPVPRSHATEIQRKVWLMALRSVLSAKYAQDQLVIVDDMNIESHKTGDLLRTLKTNGWSPLSSKQEPNIMLLPYMETEETPKELKNLTLASRNIPGVSIMRANDAEVYEILRHEYLILDRKALDLLQSILKPM</sequence>
<dbReference type="NCBIfam" id="TIGR03953">
    <property type="entry name" value="rplD_bact"/>
    <property type="match status" value="1"/>
</dbReference>
<dbReference type="EMBL" id="JANBTW010000163">
    <property type="protein sequence ID" value="KAJ2669085.1"/>
    <property type="molecule type" value="Genomic_DNA"/>
</dbReference>
<comment type="caution">
    <text evidence="6">The sequence shown here is derived from an EMBL/GenBank/DDBJ whole genome shotgun (WGS) entry which is preliminary data.</text>
</comment>
<evidence type="ECO:0000313" key="6">
    <source>
        <dbReference type="EMBL" id="KAJ2669085.1"/>
    </source>
</evidence>
<proteinExistence type="inferred from homology"/>
<dbReference type="HAMAP" id="MF_01328_B">
    <property type="entry name" value="Ribosomal_uL4_B"/>
    <property type="match status" value="1"/>
</dbReference>
<evidence type="ECO:0000256" key="1">
    <source>
        <dbReference type="ARBA" id="ARBA00010528"/>
    </source>
</evidence>
<dbReference type="Pfam" id="PF00573">
    <property type="entry name" value="Ribosomal_L4"/>
    <property type="match status" value="1"/>
</dbReference>
<dbReference type="GO" id="GO:1990904">
    <property type="term" value="C:ribonucleoprotein complex"/>
    <property type="evidence" value="ECO:0007669"/>
    <property type="project" value="UniProtKB-KW"/>
</dbReference>
<keyword evidence="2 6" id="KW-0689">Ribosomal protein</keyword>
<keyword evidence="3" id="KW-0687">Ribonucleoprotein</keyword>
<gene>
    <name evidence="6" type="primary">yml6</name>
    <name evidence="6" type="ORF">GGI25_006260</name>
</gene>
<dbReference type="InterPro" id="IPR002136">
    <property type="entry name" value="Ribosomal_uL4"/>
</dbReference>
<evidence type="ECO:0000313" key="7">
    <source>
        <dbReference type="Proteomes" id="UP001151518"/>
    </source>
</evidence>
<feature type="compositionally biased region" description="Polar residues" evidence="5">
    <location>
        <begin position="134"/>
        <end position="145"/>
    </location>
</feature>
<feature type="region of interest" description="Disordered" evidence="5">
    <location>
        <begin position="131"/>
        <end position="163"/>
    </location>
</feature>
<evidence type="ECO:0000256" key="4">
    <source>
        <dbReference type="ARBA" id="ARBA00040565"/>
    </source>
</evidence>
<dbReference type="Proteomes" id="UP001151518">
    <property type="component" value="Unassembled WGS sequence"/>
</dbReference>
<dbReference type="InterPro" id="IPR023574">
    <property type="entry name" value="Ribosomal_uL4_dom_sf"/>
</dbReference>
<reference evidence="6" key="1">
    <citation type="submission" date="2022-07" db="EMBL/GenBank/DDBJ databases">
        <title>Phylogenomic reconstructions and comparative analyses of Kickxellomycotina fungi.</title>
        <authorList>
            <person name="Reynolds N.K."/>
            <person name="Stajich J.E."/>
            <person name="Barry K."/>
            <person name="Grigoriev I.V."/>
            <person name="Crous P."/>
            <person name="Smith M.E."/>
        </authorList>
    </citation>
    <scope>NUCLEOTIDE SEQUENCE</scope>
    <source>
        <strain evidence="6">NRRL 3115</strain>
    </source>
</reference>
<protein>
    <recommendedName>
        <fullName evidence="4">Large ribosomal subunit protein uL4m</fullName>
    </recommendedName>
</protein>
<dbReference type="SUPFAM" id="SSF52166">
    <property type="entry name" value="Ribosomal protein L4"/>
    <property type="match status" value="1"/>
</dbReference>
<dbReference type="GO" id="GO:0005840">
    <property type="term" value="C:ribosome"/>
    <property type="evidence" value="ECO:0007669"/>
    <property type="project" value="UniProtKB-KW"/>
</dbReference>
<dbReference type="AlphaFoldDB" id="A0A9W8G101"/>
<name>A0A9W8G101_9FUNG</name>
<dbReference type="Gene3D" id="3.40.1370.10">
    <property type="match status" value="1"/>
</dbReference>
<dbReference type="InterPro" id="IPR013005">
    <property type="entry name" value="Ribosomal_uL4-like"/>
</dbReference>
<organism evidence="6 7">
    <name type="scientific">Coemansia spiralis</name>
    <dbReference type="NCBI Taxonomy" id="417178"/>
    <lineage>
        <taxon>Eukaryota</taxon>
        <taxon>Fungi</taxon>
        <taxon>Fungi incertae sedis</taxon>
        <taxon>Zoopagomycota</taxon>
        <taxon>Kickxellomycotina</taxon>
        <taxon>Kickxellomycetes</taxon>
        <taxon>Kickxellales</taxon>
        <taxon>Kickxellaceae</taxon>
        <taxon>Coemansia</taxon>
    </lineage>
</organism>
<dbReference type="PANTHER" id="PTHR10746:SF6">
    <property type="entry name" value="LARGE RIBOSOMAL SUBUNIT PROTEIN UL4M"/>
    <property type="match status" value="1"/>
</dbReference>
<dbReference type="OrthoDB" id="275876at2759"/>